<protein>
    <submittedName>
        <fullName evidence="2">Uncharacterized protein</fullName>
    </submittedName>
</protein>
<comment type="caution">
    <text evidence="2">The sequence shown here is derived from an EMBL/GenBank/DDBJ whole genome shotgun (WGS) entry which is preliminary data.</text>
</comment>
<gene>
    <name evidence="2" type="ORF">KC19_3G058500</name>
</gene>
<evidence type="ECO:0000313" key="3">
    <source>
        <dbReference type="Proteomes" id="UP000822688"/>
    </source>
</evidence>
<proteinExistence type="predicted"/>
<dbReference type="AlphaFoldDB" id="A0A8T0IGE3"/>
<evidence type="ECO:0000256" key="1">
    <source>
        <dbReference type="SAM" id="MobiDB-lite"/>
    </source>
</evidence>
<keyword evidence="3" id="KW-1185">Reference proteome</keyword>
<sequence length="123" mass="13645">MIGRKGTLWNILGRRASKTVRDSSLRPKLGEFWGNGSGRRVTAWRTAPPNPESAVTKPLSHGHRTPLPRSWCGKLARSVSRASLFRCIAFVALHSRAPRVDLRQLCRSLQSHHVGSGSLRSLL</sequence>
<name>A0A8T0IGE3_CERPU</name>
<dbReference type="Proteomes" id="UP000822688">
    <property type="component" value="Chromosome 3"/>
</dbReference>
<accession>A0A8T0IGE3</accession>
<reference evidence="2" key="1">
    <citation type="submission" date="2020-06" db="EMBL/GenBank/DDBJ databases">
        <title>WGS assembly of Ceratodon purpureus strain R40.</title>
        <authorList>
            <person name="Carey S.B."/>
            <person name="Jenkins J."/>
            <person name="Shu S."/>
            <person name="Lovell J.T."/>
            <person name="Sreedasyam A."/>
            <person name="Maumus F."/>
            <person name="Tiley G.P."/>
            <person name="Fernandez-Pozo N."/>
            <person name="Barry K."/>
            <person name="Chen C."/>
            <person name="Wang M."/>
            <person name="Lipzen A."/>
            <person name="Daum C."/>
            <person name="Saski C.A."/>
            <person name="Payton A.C."/>
            <person name="Mcbreen J.C."/>
            <person name="Conrad R.E."/>
            <person name="Kollar L.M."/>
            <person name="Olsson S."/>
            <person name="Huttunen S."/>
            <person name="Landis J.B."/>
            <person name="Wickett N.J."/>
            <person name="Johnson M.G."/>
            <person name="Rensing S.A."/>
            <person name="Grimwood J."/>
            <person name="Schmutz J."/>
            <person name="Mcdaniel S.F."/>
        </authorList>
    </citation>
    <scope>NUCLEOTIDE SEQUENCE</scope>
    <source>
        <strain evidence="2">R40</strain>
    </source>
</reference>
<evidence type="ECO:0000313" key="2">
    <source>
        <dbReference type="EMBL" id="KAG0582422.1"/>
    </source>
</evidence>
<dbReference type="EMBL" id="CM026423">
    <property type="protein sequence ID" value="KAG0582422.1"/>
    <property type="molecule type" value="Genomic_DNA"/>
</dbReference>
<feature type="region of interest" description="Disordered" evidence="1">
    <location>
        <begin position="40"/>
        <end position="64"/>
    </location>
</feature>
<organism evidence="2 3">
    <name type="scientific">Ceratodon purpureus</name>
    <name type="common">Fire moss</name>
    <name type="synonym">Dicranum purpureum</name>
    <dbReference type="NCBI Taxonomy" id="3225"/>
    <lineage>
        <taxon>Eukaryota</taxon>
        <taxon>Viridiplantae</taxon>
        <taxon>Streptophyta</taxon>
        <taxon>Embryophyta</taxon>
        <taxon>Bryophyta</taxon>
        <taxon>Bryophytina</taxon>
        <taxon>Bryopsida</taxon>
        <taxon>Dicranidae</taxon>
        <taxon>Pseudoditrichales</taxon>
        <taxon>Ditrichaceae</taxon>
        <taxon>Ceratodon</taxon>
    </lineage>
</organism>